<dbReference type="Proteomes" id="UP000265520">
    <property type="component" value="Unassembled WGS sequence"/>
</dbReference>
<evidence type="ECO:0000256" key="1">
    <source>
        <dbReference type="SAM" id="MobiDB-lite"/>
    </source>
</evidence>
<name>A0A392W4P8_9FABA</name>
<organism evidence="2 3">
    <name type="scientific">Trifolium medium</name>
    <dbReference type="NCBI Taxonomy" id="97028"/>
    <lineage>
        <taxon>Eukaryota</taxon>
        <taxon>Viridiplantae</taxon>
        <taxon>Streptophyta</taxon>
        <taxon>Embryophyta</taxon>
        <taxon>Tracheophyta</taxon>
        <taxon>Spermatophyta</taxon>
        <taxon>Magnoliopsida</taxon>
        <taxon>eudicotyledons</taxon>
        <taxon>Gunneridae</taxon>
        <taxon>Pentapetalae</taxon>
        <taxon>rosids</taxon>
        <taxon>fabids</taxon>
        <taxon>Fabales</taxon>
        <taxon>Fabaceae</taxon>
        <taxon>Papilionoideae</taxon>
        <taxon>50 kb inversion clade</taxon>
        <taxon>NPAAA clade</taxon>
        <taxon>Hologalegina</taxon>
        <taxon>IRL clade</taxon>
        <taxon>Trifolieae</taxon>
        <taxon>Trifolium</taxon>
    </lineage>
</organism>
<comment type="caution">
    <text evidence="2">The sequence shown here is derived from an EMBL/GenBank/DDBJ whole genome shotgun (WGS) entry which is preliminary data.</text>
</comment>
<sequence length="68" mass="7870">ENFVVEKFSDESGECDDEELVDVDSDDEKEDESEENETSDEDFRVDEDDDDDDDGKVEEGEEGLEKLW</sequence>
<feature type="compositionally biased region" description="Acidic residues" evidence="1">
    <location>
        <begin position="11"/>
        <end position="62"/>
    </location>
</feature>
<dbReference type="AlphaFoldDB" id="A0A392W4P8"/>
<feature type="region of interest" description="Disordered" evidence="1">
    <location>
        <begin position="1"/>
        <end position="68"/>
    </location>
</feature>
<reference evidence="2 3" key="1">
    <citation type="journal article" date="2018" name="Front. Plant Sci.">
        <title>Red Clover (Trifolium pratense) and Zigzag Clover (T. medium) - A Picture of Genomic Similarities and Differences.</title>
        <authorList>
            <person name="Dluhosova J."/>
            <person name="Istvanek J."/>
            <person name="Nedelnik J."/>
            <person name="Repkova J."/>
        </authorList>
    </citation>
    <scope>NUCLEOTIDE SEQUENCE [LARGE SCALE GENOMIC DNA]</scope>
    <source>
        <strain evidence="3">cv. 10/8</strain>
        <tissue evidence="2">Leaf</tissue>
    </source>
</reference>
<keyword evidence="3" id="KW-1185">Reference proteome</keyword>
<evidence type="ECO:0000313" key="2">
    <source>
        <dbReference type="EMBL" id="MCI93885.1"/>
    </source>
</evidence>
<proteinExistence type="predicted"/>
<evidence type="ECO:0000313" key="3">
    <source>
        <dbReference type="Proteomes" id="UP000265520"/>
    </source>
</evidence>
<dbReference type="EMBL" id="LXQA011341688">
    <property type="protein sequence ID" value="MCI93885.1"/>
    <property type="molecule type" value="Genomic_DNA"/>
</dbReference>
<accession>A0A392W4P8</accession>
<feature type="non-terminal residue" evidence="2">
    <location>
        <position position="1"/>
    </location>
</feature>
<feature type="non-terminal residue" evidence="2">
    <location>
        <position position="68"/>
    </location>
</feature>
<protein>
    <submittedName>
        <fullName evidence="2">Uncharacterized protein</fullName>
    </submittedName>
</protein>